<protein>
    <submittedName>
        <fullName evidence="1">Uncharacterized protein</fullName>
    </submittedName>
</protein>
<gene>
    <name evidence="1" type="ORF">HYC85_014957</name>
</gene>
<evidence type="ECO:0000313" key="1">
    <source>
        <dbReference type="EMBL" id="KAF5949000.1"/>
    </source>
</evidence>
<dbReference type="Proteomes" id="UP000593564">
    <property type="component" value="Unassembled WGS sequence"/>
</dbReference>
<dbReference type="InterPro" id="IPR016024">
    <property type="entry name" value="ARM-type_fold"/>
</dbReference>
<organism evidence="1 2">
    <name type="scientific">Camellia sinensis</name>
    <name type="common">Tea plant</name>
    <name type="synonym">Thea sinensis</name>
    <dbReference type="NCBI Taxonomy" id="4442"/>
    <lineage>
        <taxon>Eukaryota</taxon>
        <taxon>Viridiplantae</taxon>
        <taxon>Streptophyta</taxon>
        <taxon>Embryophyta</taxon>
        <taxon>Tracheophyta</taxon>
        <taxon>Spermatophyta</taxon>
        <taxon>Magnoliopsida</taxon>
        <taxon>eudicotyledons</taxon>
        <taxon>Gunneridae</taxon>
        <taxon>Pentapetalae</taxon>
        <taxon>asterids</taxon>
        <taxon>Ericales</taxon>
        <taxon>Theaceae</taxon>
        <taxon>Camellia</taxon>
    </lineage>
</organism>
<dbReference type="PANTHER" id="PTHR12412:SF2">
    <property type="entry name" value="NUCLEAR CAP-BINDING PROTEIN SUBUNIT 1"/>
    <property type="match status" value="1"/>
</dbReference>
<dbReference type="SUPFAM" id="SSF48371">
    <property type="entry name" value="ARM repeat"/>
    <property type="match status" value="1"/>
</dbReference>
<dbReference type="AlphaFoldDB" id="A0A7J7H7U3"/>
<dbReference type="GO" id="GO:0000339">
    <property type="term" value="F:RNA cap binding"/>
    <property type="evidence" value="ECO:0007669"/>
    <property type="project" value="InterPro"/>
</dbReference>
<dbReference type="GO" id="GO:0005634">
    <property type="term" value="C:nucleus"/>
    <property type="evidence" value="ECO:0007669"/>
    <property type="project" value="TreeGrafter"/>
</dbReference>
<dbReference type="GO" id="GO:0005846">
    <property type="term" value="C:nuclear cap binding complex"/>
    <property type="evidence" value="ECO:0007669"/>
    <property type="project" value="InterPro"/>
</dbReference>
<accession>A0A7J7H7U3</accession>
<sequence>MQTMLNLSVTRLAAVCAVDHLTWVKGDALVAGNCNRIHITMRFLTVMMCSKVLQPISLVVVYETLLSSAATRVDEERGNPSWQACADFYITCIPSCLPWGGAELVEVSIIYSLCEALFSNPDRTGRSDRLNREPGLVPVRSTP</sequence>
<evidence type="ECO:0000313" key="2">
    <source>
        <dbReference type="Proteomes" id="UP000593564"/>
    </source>
</evidence>
<dbReference type="PANTHER" id="PTHR12412">
    <property type="entry name" value="CAP BINDING PROTEIN"/>
    <property type="match status" value="1"/>
</dbReference>
<dbReference type="GO" id="GO:0006406">
    <property type="term" value="P:mRNA export from nucleus"/>
    <property type="evidence" value="ECO:0007669"/>
    <property type="project" value="InterPro"/>
</dbReference>
<dbReference type="Gene3D" id="1.25.40.180">
    <property type="match status" value="1"/>
</dbReference>
<dbReference type="EMBL" id="JACBKZ010000006">
    <property type="protein sequence ID" value="KAF5949000.1"/>
    <property type="molecule type" value="Genomic_DNA"/>
</dbReference>
<reference evidence="1 2" key="2">
    <citation type="submission" date="2020-07" db="EMBL/GenBank/DDBJ databases">
        <title>Genome assembly of wild tea tree DASZ reveals pedigree and selection history of tea varieties.</title>
        <authorList>
            <person name="Zhang W."/>
        </authorList>
    </citation>
    <scope>NUCLEOTIDE SEQUENCE [LARGE SCALE GENOMIC DNA]</scope>
    <source>
        <strain evidence="2">cv. G240</strain>
        <tissue evidence="1">Leaf</tissue>
    </source>
</reference>
<comment type="caution">
    <text evidence="1">The sequence shown here is derived from an EMBL/GenBank/DDBJ whole genome shotgun (WGS) entry which is preliminary data.</text>
</comment>
<dbReference type="GO" id="GO:0000184">
    <property type="term" value="P:nuclear-transcribed mRNA catabolic process, nonsense-mediated decay"/>
    <property type="evidence" value="ECO:0007669"/>
    <property type="project" value="TreeGrafter"/>
</dbReference>
<reference evidence="2" key="1">
    <citation type="journal article" date="2020" name="Nat. Commun.">
        <title>Genome assembly of wild tea tree DASZ reveals pedigree and selection history of tea varieties.</title>
        <authorList>
            <person name="Zhang W."/>
            <person name="Zhang Y."/>
            <person name="Qiu H."/>
            <person name="Guo Y."/>
            <person name="Wan H."/>
            <person name="Zhang X."/>
            <person name="Scossa F."/>
            <person name="Alseekh S."/>
            <person name="Zhang Q."/>
            <person name="Wang P."/>
            <person name="Xu L."/>
            <person name="Schmidt M.H."/>
            <person name="Jia X."/>
            <person name="Li D."/>
            <person name="Zhu A."/>
            <person name="Guo F."/>
            <person name="Chen W."/>
            <person name="Ni D."/>
            <person name="Usadel B."/>
            <person name="Fernie A.R."/>
            <person name="Wen W."/>
        </authorList>
    </citation>
    <scope>NUCLEOTIDE SEQUENCE [LARGE SCALE GENOMIC DNA]</scope>
    <source>
        <strain evidence="2">cv. G240</strain>
    </source>
</reference>
<keyword evidence="2" id="KW-1185">Reference proteome</keyword>
<dbReference type="GO" id="GO:0003729">
    <property type="term" value="F:mRNA binding"/>
    <property type="evidence" value="ECO:0007669"/>
    <property type="project" value="TreeGrafter"/>
</dbReference>
<dbReference type="InterPro" id="IPR027159">
    <property type="entry name" value="CBP80"/>
</dbReference>
<proteinExistence type="predicted"/>
<name>A0A7J7H7U3_CAMSI</name>